<dbReference type="PANTHER" id="PTHR30576">
    <property type="entry name" value="COLANIC BIOSYNTHESIS UDP-GLUCOSE LIPID CARRIER TRANSFERASE"/>
    <property type="match status" value="1"/>
</dbReference>
<keyword evidence="5" id="KW-0808">Transferase</keyword>
<dbReference type="RefSeq" id="WP_228516159.1">
    <property type="nucleotide sequence ID" value="NZ_JACEWB010000003.1"/>
</dbReference>
<comment type="caution">
    <text evidence="11">The sequence shown here is derived from an EMBL/GenBank/DDBJ whole genome shotgun (WGS) entry which is preliminary data.</text>
</comment>
<feature type="transmembrane region" description="Helical" evidence="9">
    <location>
        <begin position="286"/>
        <end position="307"/>
    </location>
</feature>
<evidence type="ECO:0000256" key="1">
    <source>
        <dbReference type="ARBA" id="ARBA00004141"/>
    </source>
</evidence>
<evidence type="ECO:0000256" key="2">
    <source>
        <dbReference type="ARBA" id="ARBA00004236"/>
    </source>
</evidence>
<reference evidence="11 12" key="1">
    <citation type="journal article" date="2022" name="Front. Microbiol.">
        <title>Commensal bacteria contribute to the growth of multidrug-resistant Avibacterium paragallinarum in chickens.</title>
        <authorList>
            <person name="Zhu J."/>
            <person name="Chen Y."/>
            <person name="Wu Y."/>
            <person name="Wang Y."/>
            <person name="Zhu K."/>
        </authorList>
    </citation>
    <scope>NUCLEOTIDE SEQUENCE [LARGE SCALE GENOMIC DNA]</scope>
    <source>
        <strain evidence="11 12">AV12</strain>
    </source>
</reference>
<dbReference type="InterPro" id="IPR017472">
    <property type="entry name" value="Undecaprenyl-P_galact_Ptfrase"/>
</dbReference>
<dbReference type="EMBL" id="JAMDKS010000003">
    <property type="protein sequence ID" value="MEE6112021.1"/>
    <property type="molecule type" value="Genomic_DNA"/>
</dbReference>
<dbReference type="Gene3D" id="3.40.50.720">
    <property type="entry name" value="NAD(P)-binding Rossmann-like Domain"/>
    <property type="match status" value="1"/>
</dbReference>
<evidence type="ECO:0000313" key="12">
    <source>
        <dbReference type="Proteomes" id="UP001352533"/>
    </source>
</evidence>
<dbReference type="Proteomes" id="UP001352533">
    <property type="component" value="Unassembled WGS sequence"/>
</dbReference>
<keyword evidence="7 9" id="KW-1133">Transmembrane helix</keyword>
<dbReference type="NCBIfam" id="TIGR03025">
    <property type="entry name" value="EPS_sugtrans"/>
    <property type="match status" value="1"/>
</dbReference>
<comment type="similarity">
    <text evidence="3">Belongs to the bacterial sugar transferase family.</text>
</comment>
<dbReference type="NCBIfam" id="TIGR03022">
    <property type="entry name" value="WbaP_sugtrans"/>
    <property type="match status" value="1"/>
</dbReference>
<dbReference type="Pfam" id="PF02397">
    <property type="entry name" value="Bac_transf"/>
    <property type="match status" value="1"/>
</dbReference>
<dbReference type="PANTHER" id="PTHR30576:SF4">
    <property type="entry name" value="UNDECAPRENYL-PHOSPHATE GALACTOSE PHOSPHOTRANSFERASE"/>
    <property type="match status" value="1"/>
</dbReference>
<dbReference type="InterPro" id="IPR017475">
    <property type="entry name" value="EPS_sugar_tfrase"/>
</dbReference>
<evidence type="ECO:0000256" key="5">
    <source>
        <dbReference type="ARBA" id="ARBA00022679"/>
    </source>
</evidence>
<evidence type="ECO:0000256" key="3">
    <source>
        <dbReference type="ARBA" id="ARBA00006464"/>
    </source>
</evidence>
<organism evidence="11 12">
    <name type="scientific">Avibacterium paragallinarum</name>
    <name type="common">Haemophilus gallinarum</name>
    <dbReference type="NCBI Taxonomy" id="728"/>
    <lineage>
        <taxon>Bacteria</taxon>
        <taxon>Pseudomonadati</taxon>
        <taxon>Pseudomonadota</taxon>
        <taxon>Gammaproteobacteria</taxon>
        <taxon>Pasteurellales</taxon>
        <taxon>Pasteurellaceae</taxon>
        <taxon>Avibacterium</taxon>
    </lineage>
</organism>
<evidence type="ECO:0000256" key="6">
    <source>
        <dbReference type="ARBA" id="ARBA00022692"/>
    </source>
</evidence>
<sequence length="479" mass="56852">MQKKDFHNKATFMLLDFCSVFVPFFLVLCLVNIFYPNVTSLIPNYSIYKQSFIHFFITFFCILWFWLKLRHYTYRKTFWVELREVIYTLFLFCIIELSLIAFLKLTFSRTFFMLMWGSIFLLFPLVRFIVKFILIKNGKYRKETVIIGTQENAMEAYQAIKSEFFLGFDVKYFIDVNTSSGDSFNKYLKHLNIPILYPDKHNLFSLVDKDTTQFILALEENQADELDYWVKLLAKHHCRAISIVPSLKGLPLYNTDISFIFSHEVMLLRVQNRLAKRSSRILKRAMDIFISLSLIIVLSPFLLWLYYLVAKDGGKAIYTHKRVGMNKKVFGCLKFRTMVLNSDEVLRNLLKNNPEASAEWEKDFKLKNDPRITKIGHFLRKTSLDELPQLFNVLKGDMSLVGPRPIVRQELIRYRDELDYYLMTRPGMTGLWQISGRNNIDYSTRVYYDAWYVRNWSIWNDITILFKTARVVFEKTGAY</sequence>
<evidence type="ECO:0000256" key="7">
    <source>
        <dbReference type="ARBA" id="ARBA00022989"/>
    </source>
</evidence>
<evidence type="ECO:0000259" key="10">
    <source>
        <dbReference type="Pfam" id="PF02397"/>
    </source>
</evidence>
<feature type="transmembrane region" description="Helical" evidence="9">
    <location>
        <begin position="47"/>
        <end position="67"/>
    </location>
</feature>
<evidence type="ECO:0000313" key="11">
    <source>
        <dbReference type="EMBL" id="MEE6112021.1"/>
    </source>
</evidence>
<evidence type="ECO:0000256" key="9">
    <source>
        <dbReference type="SAM" id="Phobius"/>
    </source>
</evidence>
<evidence type="ECO:0000256" key="8">
    <source>
        <dbReference type="ARBA" id="ARBA00023136"/>
    </source>
</evidence>
<keyword evidence="12" id="KW-1185">Reference proteome</keyword>
<evidence type="ECO:0000256" key="4">
    <source>
        <dbReference type="ARBA" id="ARBA00022475"/>
    </source>
</evidence>
<gene>
    <name evidence="11" type="primary">wbaP</name>
    <name evidence="11" type="ORF">M5S25_02200</name>
</gene>
<feature type="transmembrane region" description="Helical" evidence="9">
    <location>
        <begin position="87"/>
        <end position="107"/>
    </location>
</feature>
<keyword evidence="4" id="KW-1003">Cell membrane</keyword>
<dbReference type="InterPro" id="IPR003362">
    <property type="entry name" value="Bact_transf"/>
</dbReference>
<dbReference type="Pfam" id="PF13727">
    <property type="entry name" value="CoA_binding_3"/>
    <property type="match status" value="1"/>
</dbReference>
<keyword evidence="8 9" id="KW-0472">Membrane</keyword>
<comment type="subcellular location">
    <subcellularLocation>
        <location evidence="2">Cell membrane</location>
    </subcellularLocation>
    <subcellularLocation>
        <location evidence="1">Membrane</location>
        <topology evidence="1">Multi-pass membrane protein</topology>
    </subcellularLocation>
</comment>
<protein>
    <submittedName>
        <fullName evidence="11">Undecaprenyl-phosphate galactose phosphotransferase WbaP</fullName>
    </submittedName>
</protein>
<accession>A0ABU7QNZ0</accession>
<keyword evidence="6 9" id="KW-0812">Transmembrane</keyword>
<feature type="transmembrane region" description="Helical" evidence="9">
    <location>
        <begin position="12"/>
        <end position="35"/>
    </location>
</feature>
<proteinExistence type="inferred from homology"/>
<feature type="domain" description="Bacterial sugar transferase" evidence="10">
    <location>
        <begin position="283"/>
        <end position="473"/>
    </location>
</feature>
<feature type="transmembrane region" description="Helical" evidence="9">
    <location>
        <begin position="113"/>
        <end position="134"/>
    </location>
</feature>
<name>A0ABU7QNZ0_AVIPA</name>